<evidence type="ECO:0000313" key="11">
    <source>
        <dbReference type="Proteomes" id="UP000648908"/>
    </source>
</evidence>
<comment type="catalytic activity">
    <reaction evidence="1 9">
        <text>D-mannonate = 2-dehydro-3-deoxy-D-gluconate + H2O</text>
        <dbReference type="Rhea" id="RHEA:20097"/>
        <dbReference type="ChEBI" id="CHEBI:15377"/>
        <dbReference type="ChEBI" id="CHEBI:17767"/>
        <dbReference type="ChEBI" id="CHEBI:57990"/>
        <dbReference type="EC" id="4.2.1.8"/>
    </reaction>
</comment>
<dbReference type="Gene3D" id="3.20.20.150">
    <property type="entry name" value="Divalent-metal-dependent TIM barrel enzymes"/>
    <property type="match status" value="1"/>
</dbReference>
<dbReference type="NCBIfam" id="NF003027">
    <property type="entry name" value="PRK03906.1"/>
    <property type="match status" value="1"/>
</dbReference>
<dbReference type="NCBIfam" id="TIGR00695">
    <property type="entry name" value="uxuA"/>
    <property type="match status" value="1"/>
</dbReference>
<sequence length="403" mass="44116">MIESWRWYGPFDKITLPEIAQTGASGIVTALHEIPYGEVWPVETIAARKRQIEEAGFDWVVVESLPIHEDVKRGAGDLDRIFANYRQSLANLAANGIHTICYNFMPLLDWTRTDLAAPVARGGTCLRFSAPRMAAFEIHMLGRTEAEADYLPEVVQQAAIWFQRATEADRETLLNSIMAGLPGAYDRYDVPALREALKTYDGIGQDDLRAHYARFLQEVVPAAEDLGMRLCVHPDDPPRDILGLPRIVSDADDIAFILGAVDSPANGLTLCSGSLGANPANDVPAIARRFADRIHFAHLRNVRKDPDGSFEEAAHLEGDTDMVDLIAALLEEEARRRQTGRADAVIPFRPDHGHDLLSDAERGTHPGYPLIGRLRGLAELRGVARALSSGALSSGALSSRATA</sequence>
<dbReference type="EMBL" id="JAESVN010000003">
    <property type="protein sequence ID" value="MBL4917160.1"/>
    <property type="molecule type" value="Genomic_DNA"/>
</dbReference>
<dbReference type="EC" id="4.2.1.8" evidence="5 9"/>
<evidence type="ECO:0000256" key="8">
    <source>
        <dbReference type="ARBA" id="ARBA00023239"/>
    </source>
</evidence>
<accession>A0A8K0XZI6</accession>
<keyword evidence="7 9" id="KW-0464">Manganese</keyword>
<proteinExistence type="inferred from homology"/>
<protein>
    <recommendedName>
        <fullName evidence="5 9">Mannonate dehydratase</fullName>
        <ecNumber evidence="5 9">4.2.1.8</ecNumber>
    </recommendedName>
    <alternativeName>
        <fullName evidence="9">D-mannonate hydro-lyase</fullName>
    </alternativeName>
</protein>
<evidence type="ECO:0000256" key="9">
    <source>
        <dbReference type="HAMAP-Rule" id="MF_00106"/>
    </source>
</evidence>
<dbReference type="AlphaFoldDB" id="A0A8K0XZI6"/>
<evidence type="ECO:0000256" key="4">
    <source>
        <dbReference type="ARBA" id="ARBA00007389"/>
    </source>
</evidence>
<evidence type="ECO:0000256" key="6">
    <source>
        <dbReference type="ARBA" id="ARBA00023004"/>
    </source>
</evidence>
<keyword evidence="8 9" id="KW-0456">Lyase</keyword>
<dbReference type="PANTHER" id="PTHR30387">
    <property type="entry name" value="MANNONATE DEHYDRATASE"/>
    <property type="match status" value="1"/>
</dbReference>
<evidence type="ECO:0000313" key="10">
    <source>
        <dbReference type="EMBL" id="MBL4917160.1"/>
    </source>
</evidence>
<evidence type="ECO:0000256" key="7">
    <source>
        <dbReference type="ARBA" id="ARBA00023211"/>
    </source>
</evidence>
<name>A0A8K0XZI6_9RHOB</name>
<dbReference type="GO" id="GO:0008927">
    <property type="term" value="F:mannonate dehydratase activity"/>
    <property type="evidence" value="ECO:0007669"/>
    <property type="project" value="UniProtKB-UniRule"/>
</dbReference>
<evidence type="ECO:0000256" key="3">
    <source>
        <dbReference type="ARBA" id="ARBA00004892"/>
    </source>
</evidence>
<dbReference type="SUPFAM" id="SSF51658">
    <property type="entry name" value="Xylose isomerase-like"/>
    <property type="match status" value="1"/>
</dbReference>
<comment type="function">
    <text evidence="2 9">Catalyzes the dehydration of D-mannonate.</text>
</comment>
<evidence type="ECO:0000256" key="1">
    <source>
        <dbReference type="ARBA" id="ARBA00001794"/>
    </source>
</evidence>
<dbReference type="GO" id="GO:0042840">
    <property type="term" value="P:D-glucuronate catabolic process"/>
    <property type="evidence" value="ECO:0007669"/>
    <property type="project" value="TreeGrafter"/>
</dbReference>
<dbReference type="Pfam" id="PF03786">
    <property type="entry name" value="UxuA"/>
    <property type="match status" value="1"/>
</dbReference>
<gene>
    <name evidence="9 10" type="primary">uxuA</name>
    <name evidence="10" type="ORF">JL811_07985</name>
</gene>
<dbReference type="GO" id="GO:0030145">
    <property type="term" value="F:manganese ion binding"/>
    <property type="evidence" value="ECO:0007669"/>
    <property type="project" value="TreeGrafter"/>
</dbReference>
<evidence type="ECO:0000256" key="5">
    <source>
        <dbReference type="ARBA" id="ARBA00012927"/>
    </source>
</evidence>
<dbReference type="RefSeq" id="WP_202687990.1">
    <property type="nucleotide sequence ID" value="NZ_JAESVN010000003.1"/>
</dbReference>
<keyword evidence="6 9" id="KW-0408">Iron</keyword>
<dbReference type="PIRSF" id="PIRSF016049">
    <property type="entry name" value="Man_dehyd"/>
    <property type="match status" value="1"/>
</dbReference>
<dbReference type="HAMAP" id="MF_00106">
    <property type="entry name" value="UxuA"/>
    <property type="match status" value="1"/>
</dbReference>
<keyword evidence="11" id="KW-1185">Reference proteome</keyword>
<comment type="pathway">
    <text evidence="3 9">Carbohydrate metabolism; pentose and glucuronate interconversion.</text>
</comment>
<dbReference type="Proteomes" id="UP000648908">
    <property type="component" value="Unassembled WGS sequence"/>
</dbReference>
<dbReference type="UniPathway" id="UPA00246"/>
<comment type="caution">
    <text evidence="10">The sequence shown here is derived from an EMBL/GenBank/DDBJ whole genome shotgun (WGS) entry which is preliminary data.</text>
</comment>
<evidence type="ECO:0000256" key="2">
    <source>
        <dbReference type="ARBA" id="ARBA00002713"/>
    </source>
</evidence>
<comment type="cofactor">
    <cofactor evidence="9">
        <name>Fe(2+)</name>
        <dbReference type="ChEBI" id="CHEBI:29033"/>
    </cofactor>
    <cofactor evidence="9">
        <name>Mn(2+)</name>
        <dbReference type="ChEBI" id="CHEBI:29035"/>
    </cofactor>
</comment>
<organism evidence="10 11">
    <name type="scientific">Szabonella alba</name>
    <dbReference type="NCBI Taxonomy" id="2804194"/>
    <lineage>
        <taxon>Bacteria</taxon>
        <taxon>Pseudomonadati</taxon>
        <taxon>Pseudomonadota</taxon>
        <taxon>Alphaproteobacteria</taxon>
        <taxon>Rhodobacterales</taxon>
        <taxon>Paracoccaceae</taxon>
        <taxon>Szabonella</taxon>
    </lineage>
</organism>
<dbReference type="InterPro" id="IPR004628">
    <property type="entry name" value="Man_deHydtase"/>
</dbReference>
<dbReference type="PANTHER" id="PTHR30387:SF2">
    <property type="entry name" value="MANNONATE DEHYDRATASE"/>
    <property type="match status" value="1"/>
</dbReference>
<dbReference type="GO" id="GO:0008198">
    <property type="term" value="F:ferrous iron binding"/>
    <property type="evidence" value="ECO:0007669"/>
    <property type="project" value="TreeGrafter"/>
</dbReference>
<reference evidence="10" key="1">
    <citation type="submission" date="2021-01" db="EMBL/GenBank/DDBJ databases">
        <title>Tabrizicola alba sp. nov. a motile alkaliphilic bacterium isolated from a soda lake.</title>
        <authorList>
            <person name="Szuroczki S."/>
            <person name="Abbaszade G."/>
            <person name="Schumann P."/>
            <person name="Toth E."/>
        </authorList>
    </citation>
    <scope>NUCLEOTIDE SEQUENCE</scope>
    <source>
        <strain evidence="10">DMG-N-6</strain>
    </source>
</reference>
<dbReference type="InterPro" id="IPR036237">
    <property type="entry name" value="Xyl_isomerase-like_sf"/>
</dbReference>
<comment type="similarity">
    <text evidence="4 9">Belongs to the mannonate dehydratase family.</text>
</comment>